<dbReference type="Pfam" id="PF17957">
    <property type="entry name" value="Big_7"/>
    <property type="match status" value="1"/>
</dbReference>
<name>S2E2L0_INDAL</name>
<dbReference type="Proteomes" id="UP000006073">
    <property type="component" value="Unassembled WGS sequence"/>
</dbReference>
<reference evidence="1 2" key="1">
    <citation type="journal article" date="2013" name="Genome Announc.">
        <title>Draft Genome Sequence of Indibacter alkaliphilus Strain LW1T, Isolated from Lonar Lake, a Haloalkaline Lake in the Buldana District of Maharashtra, India.</title>
        <authorList>
            <person name="Singh A."/>
            <person name="Kumar Jangir P."/>
            <person name="Sharma R."/>
            <person name="Singh A."/>
            <person name="Kumar Pinnaka A."/>
            <person name="Shivaji S."/>
        </authorList>
    </citation>
    <scope>NUCLEOTIDE SEQUENCE [LARGE SCALE GENOMIC DNA]</scope>
    <source>
        <strain evidence="2">CCUG 57479 / KCTC 22604 / LW1</strain>
    </source>
</reference>
<dbReference type="EMBL" id="ALWO02000035">
    <property type="protein sequence ID" value="EOZ96378.1"/>
    <property type="molecule type" value="Genomic_DNA"/>
</dbReference>
<protein>
    <recommendedName>
        <fullName evidence="3">Polysaccharide lyase</fullName>
    </recommendedName>
</protein>
<evidence type="ECO:0000313" key="1">
    <source>
        <dbReference type="EMBL" id="EOZ96378.1"/>
    </source>
</evidence>
<comment type="caution">
    <text evidence="1">The sequence shown here is derived from an EMBL/GenBank/DDBJ whole genome shotgun (WGS) entry which is preliminary data.</text>
</comment>
<organism evidence="1 2">
    <name type="scientific">Indibacter alkaliphilus (strain CCUG 57479 / KCTC 22604 / LW1)</name>
    <dbReference type="NCBI Taxonomy" id="1189612"/>
    <lineage>
        <taxon>Bacteria</taxon>
        <taxon>Pseudomonadati</taxon>
        <taxon>Bacteroidota</taxon>
        <taxon>Cytophagia</taxon>
        <taxon>Cytophagales</taxon>
        <taxon>Cyclobacteriaceae</taxon>
    </lineage>
</organism>
<evidence type="ECO:0008006" key="3">
    <source>
        <dbReference type="Google" id="ProtNLM"/>
    </source>
</evidence>
<evidence type="ECO:0000313" key="2">
    <source>
        <dbReference type="Proteomes" id="UP000006073"/>
    </source>
</evidence>
<dbReference type="InterPro" id="IPR013783">
    <property type="entry name" value="Ig-like_fold"/>
</dbReference>
<proteinExistence type="predicted"/>
<sequence>MYFPHRIDFDPNNAWFNLIQTKGVKYASGGPGTGPDQINNPHYVVGLGVRGGAGSGGANYLTLADLQRFWGGSTNIVWQAPNGVNLPTQKWVKIQMRIIQKRDDTGRILIWQDDQLIIDSGNRNTLRPEVDDNHFSINAYADKTFPNRTSFYIDDVSINLPSNNNQEEQPNQINLSASPDSHGSVRAAVKKENASVIIKSPSDNFEIDLNSQVKIEGEYSHPSSNISKIEFYEGKNLIGNKSQAPFEYNWSPQSKGVYSLRIKAFFENGDQTFSNPVTVVVK</sequence>
<dbReference type="STRING" id="1189612.A33Q_2499"/>
<gene>
    <name evidence="1" type="ORF">A33Q_2499</name>
</gene>
<dbReference type="Gene3D" id="2.60.40.10">
    <property type="entry name" value="Immunoglobulins"/>
    <property type="match status" value="1"/>
</dbReference>
<dbReference type="Gene3D" id="2.60.120.200">
    <property type="match status" value="1"/>
</dbReference>
<accession>S2E2L0</accession>
<dbReference type="eggNOG" id="COG3469">
    <property type="taxonomic scope" value="Bacteria"/>
</dbReference>
<dbReference type="AlphaFoldDB" id="S2E2L0"/>
<keyword evidence="2" id="KW-1185">Reference proteome</keyword>